<proteinExistence type="predicted"/>
<accession>A0A6L4WRY4</accession>
<feature type="binding site" evidence="1">
    <location>
        <position position="90"/>
    </location>
    <ligand>
        <name>Mg(2+)</name>
        <dbReference type="ChEBI" id="CHEBI:18420"/>
        <label>2</label>
    </ligand>
</feature>
<comment type="caution">
    <text evidence="2">The sequence shown here is derived from an EMBL/GenBank/DDBJ whole genome shotgun (WGS) entry which is preliminary data.</text>
</comment>
<dbReference type="Proteomes" id="UP000472839">
    <property type="component" value="Unassembled WGS sequence"/>
</dbReference>
<keyword evidence="1" id="KW-0479">Metal-binding</keyword>
<feature type="binding site" evidence="1">
    <location>
        <position position="92"/>
    </location>
    <ligand>
        <name>Mg(2+)</name>
        <dbReference type="ChEBI" id="CHEBI:18420"/>
        <label>1</label>
        <note>catalytic</note>
    </ligand>
</feature>
<organism evidence="2 3">
    <name type="scientific">Poseidonibacter ostreae</name>
    <dbReference type="NCBI Taxonomy" id="2654171"/>
    <lineage>
        <taxon>Bacteria</taxon>
        <taxon>Pseudomonadati</taxon>
        <taxon>Campylobacterota</taxon>
        <taxon>Epsilonproteobacteria</taxon>
        <taxon>Campylobacterales</taxon>
        <taxon>Arcobacteraceae</taxon>
        <taxon>Poseidonibacter</taxon>
    </lineage>
</organism>
<feature type="binding site" evidence="1">
    <location>
        <position position="211"/>
    </location>
    <ligand>
        <name>Mg(2+)</name>
        <dbReference type="ChEBI" id="CHEBI:18420"/>
        <label>1</label>
        <note>catalytic</note>
    </ligand>
</feature>
<evidence type="ECO:0000313" key="3">
    <source>
        <dbReference type="Proteomes" id="UP000472839"/>
    </source>
</evidence>
<feature type="binding site" evidence="1">
    <location>
        <position position="93"/>
    </location>
    <ligand>
        <name>Mg(2+)</name>
        <dbReference type="ChEBI" id="CHEBI:18420"/>
        <label>2</label>
    </ligand>
</feature>
<reference evidence="2 3" key="1">
    <citation type="submission" date="2019-10" db="EMBL/GenBank/DDBJ databases">
        <title>Poseidonibacter ostreae sp. nov., isolated from the gut of the Ostrea denselamellosa.</title>
        <authorList>
            <person name="Choi A."/>
        </authorList>
    </citation>
    <scope>NUCLEOTIDE SEQUENCE [LARGE SCALE GENOMIC DNA]</scope>
    <source>
        <strain evidence="2 3">SJOD-M-33</strain>
    </source>
</reference>
<dbReference type="AlphaFoldDB" id="A0A6L4WRY4"/>
<gene>
    <name evidence="2" type="ORF">GBG19_08660</name>
</gene>
<evidence type="ECO:0000256" key="1">
    <source>
        <dbReference type="PIRSR" id="PIRSR600760-2"/>
    </source>
</evidence>
<keyword evidence="1" id="KW-0460">Magnesium</keyword>
<name>A0A6L4WRY4_9BACT</name>
<feature type="binding site" evidence="1">
    <location>
        <position position="74"/>
    </location>
    <ligand>
        <name>Mg(2+)</name>
        <dbReference type="ChEBI" id="CHEBI:18420"/>
        <label>1</label>
        <note>catalytic</note>
    </ligand>
</feature>
<dbReference type="SUPFAM" id="SSF56655">
    <property type="entry name" value="Carbohydrate phosphatase"/>
    <property type="match status" value="1"/>
</dbReference>
<dbReference type="InterPro" id="IPR000760">
    <property type="entry name" value="Inositol_monophosphatase-like"/>
</dbReference>
<dbReference type="EMBL" id="WFKK01000023">
    <property type="protein sequence ID" value="KAB7888569.1"/>
    <property type="molecule type" value="Genomic_DNA"/>
</dbReference>
<dbReference type="Pfam" id="PF00459">
    <property type="entry name" value="Inositol_P"/>
    <property type="match status" value="1"/>
</dbReference>
<dbReference type="GO" id="GO:0046872">
    <property type="term" value="F:metal ion binding"/>
    <property type="evidence" value="ECO:0007669"/>
    <property type="project" value="UniProtKB-KW"/>
</dbReference>
<comment type="cofactor">
    <cofactor evidence="1">
        <name>Mg(2+)</name>
        <dbReference type="ChEBI" id="CHEBI:18420"/>
    </cofactor>
</comment>
<sequence length="250" mass="28566">MNTQITDLYKNSFIKAVILANKELFLYINNSLTYEDLNYSEQIGFGGDKTLNIDLLAENLFIKYLQVFGNIYSEECGKLSNDKKFDIIIDPLDGSDNFSSNLPYYGTSVALVSDNITLAGFVCNLVTGVLTYRAFDDDIKKEYFLENRDSLLVSKNKKIGIFERAYSFPEICTKLRHAKLKFRSPGAVALSLCDAKNYDFVLFAGNIREFDILASLYICNELFLYKTEKIVLIAENKQKFNQIKEIIKNN</sequence>
<dbReference type="RefSeq" id="WP_152240836.1">
    <property type="nucleotide sequence ID" value="NZ_WFKI01000013.1"/>
</dbReference>
<dbReference type="Gene3D" id="3.30.540.10">
    <property type="entry name" value="Fructose-1,6-Bisphosphatase, subunit A, domain 1"/>
    <property type="match status" value="1"/>
</dbReference>
<evidence type="ECO:0000313" key="2">
    <source>
        <dbReference type="EMBL" id="KAB7888569.1"/>
    </source>
</evidence>
<protein>
    <submittedName>
        <fullName evidence="2">Inositol phosphatase</fullName>
    </submittedName>
</protein>